<evidence type="ECO:0000313" key="3">
    <source>
        <dbReference type="Proteomes" id="UP001571476"/>
    </source>
</evidence>
<accession>A0ABV4SUL5</accession>
<dbReference type="RefSeq" id="WP_372566175.1">
    <property type="nucleotide sequence ID" value="NZ_JBGOSP010000033.1"/>
</dbReference>
<evidence type="ECO:0000256" key="1">
    <source>
        <dbReference type="SAM" id="MobiDB-lite"/>
    </source>
</evidence>
<evidence type="ECO:0008006" key="4">
    <source>
        <dbReference type="Google" id="ProtNLM"/>
    </source>
</evidence>
<dbReference type="Gene3D" id="3.40.50.150">
    <property type="entry name" value="Vaccinia Virus protein VP39"/>
    <property type="match status" value="1"/>
</dbReference>
<name>A0ABV4SUL5_9ACTN</name>
<protein>
    <recommendedName>
        <fullName evidence="4">Transposase</fullName>
    </recommendedName>
</protein>
<gene>
    <name evidence="2" type="ORF">ACEG43_39055</name>
</gene>
<reference evidence="2 3" key="1">
    <citation type="submission" date="2024-08" db="EMBL/GenBank/DDBJ databases">
        <title>Genome sequence of Streptomyces aureus CACIA-1.46HGO.</title>
        <authorList>
            <person name="Evangelista-Martinez Z."/>
        </authorList>
    </citation>
    <scope>NUCLEOTIDE SEQUENCE [LARGE SCALE GENOMIC DNA]</scope>
    <source>
        <strain evidence="2 3">CACIA-1.46HGO</strain>
    </source>
</reference>
<organism evidence="2 3">
    <name type="scientific">Streptomyces aureus</name>
    <dbReference type="NCBI Taxonomy" id="193461"/>
    <lineage>
        <taxon>Bacteria</taxon>
        <taxon>Bacillati</taxon>
        <taxon>Actinomycetota</taxon>
        <taxon>Actinomycetes</taxon>
        <taxon>Kitasatosporales</taxon>
        <taxon>Streptomycetaceae</taxon>
        <taxon>Streptomyces</taxon>
    </lineage>
</organism>
<comment type="caution">
    <text evidence="2">The sequence shown here is derived from an EMBL/GenBank/DDBJ whole genome shotgun (WGS) entry which is preliminary data.</text>
</comment>
<keyword evidence="3" id="KW-1185">Reference proteome</keyword>
<dbReference type="InterPro" id="IPR029063">
    <property type="entry name" value="SAM-dependent_MTases_sf"/>
</dbReference>
<feature type="region of interest" description="Disordered" evidence="1">
    <location>
        <begin position="164"/>
        <end position="192"/>
    </location>
</feature>
<proteinExistence type="predicted"/>
<dbReference type="EMBL" id="JBGOSP010000033">
    <property type="protein sequence ID" value="MFA3842127.1"/>
    <property type="molecule type" value="Genomic_DNA"/>
</dbReference>
<dbReference type="Proteomes" id="UP001571476">
    <property type="component" value="Unassembled WGS sequence"/>
</dbReference>
<evidence type="ECO:0000313" key="2">
    <source>
        <dbReference type="EMBL" id="MFA3842127.1"/>
    </source>
</evidence>
<sequence length="192" mass="20490">MNTDTLTTPEAEAERLRNALVDKIQADGHARTPAVETALRTVPRHRFVPEAPLTDAYRKKEESLSWCTREVSASARSTPCRLDLCKRQHGAQVWASIGQPGRQPGKQAKKQPVGQPVAENAAAVGDADRRTQDCAVPAWMGMSTGTGIGQLVAVHHRLSAITFSAGPSSGRASRVTSNSTISGPPYGPYPAP</sequence>
<feature type="compositionally biased region" description="Polar residues" evidence="1">
    <location>
        <begin position="164"/>
        <end position="182"/>
    </location>
</feature>